<keyword evidence="7" id="KW-1185">Reference proteome</keyword>
<evidence type="ECO:0000259" key="5">
    <source>
        <dbReference type="SMART" id="SM00014"/>
    </source>
</evidence>
<proteinExistence type="predicted"/>
<accession>A0A151Y212</accession>
<dbReference type="SUPFAM" id="SSF48317">
    <property type="entry name" value="Acid phosphatase/Vanadium-dependent haloperoxidase"/>
    <property type="match status" value="1"/>
</dbReference>
<dbReference type="Proteomes" id="UP000076276">
    <property type="component" value="Unassembled WGS sequence"/>
</dbReference>
<evidence type="ECO:0000313" key="6">
    <source>
        <dbReference type="EMBL" id="KYQ71999.1"/>
    </source>
</evidence>
<comment type="caution">
    <text evidence="6">The sequence shown here is derived from an EMBL/GenBank/DDBJ whole genome shotgun (WGS) entry which is preliminary data.</text>
</comment>
<dbReference type="InterPro" id="IPR033879">
    <property type="entry name" value="UPP_Pase"/>
</dbReference>
<feature type="transmembrane region" description="Helical" evidence="4">
    <location>
        <begin position="128"/>
        <end position="145"/>
    </location>
</feature>
<dbReference type="GO" id="GO:0005886">
    <property type="term" value="C:plasma membrane"/>
    <property type="evidence" value="ECO:0007669"/>
    <property type="project" value="InterPro"/>
</dbReference>
<dbReference type="EMBL" id="LUAW01000020">
    <property type="protein sequence ID" value="KYQ71999.1"/>
    <property type="molecule type" value="Genomic_DNA"/>
</dbReference>
<keyword evidence="4" id="KW-1133">Transmembrane helix</keyword>
<evidence type="ECO:0000256" key="4">
    <source>
        <dbReference type="SAM" id="Phobius"/>
    </source>
</evidence>
<feature type="transmembrane region" description="Helical" evidence="4">
    <location>
        <begin position="102"/>
        <end position="121"/>
    </location>
</feature>
<gene>
    <name evidence="6" type="ORF">AZH43_12310</name>
</gene>
<dbReference type="GO" id="GO:0050380">
    <property type="term" value="F:undecaprenyl-diphosphatase activity"/>
    <property type="evidence" value="ECO:0007669"/>
    <property type="project" value="UniProtKB-EC"/>
</dbReference>
<dbReference type="InterPro" id="IPR036938">
    <property type="entry name" value="PAP2/HPO_sf"/>
</dbReference>
<keyword evidence="4" id="KW-0812">Transmembrane</keyword>
<keyword evidence="4" id="KW-0472">Membrane</keyword>
<dbReference type="PANTHER" id="PTHR14969">
    <property type="entry name" value="SPHINGOSINE-1-PHOSPHATE PHOSPHOHYDROLASE"/>
    <property type="match status" value="1"/>
</dbReference>
<dbReference type="Gene3D" id="1.20.144.10">
    <property type="entry name" value="Phosphatidic acid phosphatase type 2/haloperoxidase"/>
    <property type="match status" value="1"/>
</dbReference>
<evidence type="ECO:0000256" key="3">
    <source>
        <dbReference type="ARBA" id="ARBA00047594"/>
    </source>
</evidence>
<name>A0A151Y212_9GAMM</name>
<sequence>MPIDHLNLYLFNLLNAPEQASSIMMHYAIFIAHDLIYVMLLIFAILWLRGGYQVKKQILKAFIFTCITLSISEIASAVFSTPRPFVMDLGRTLIEHSPTGSFPSNHMTIFSSIAFAYYFSAQREVGKFLIILAWLVAWSRVYVGVHFPIDMVGGFLLALLVNASGLTLWNKYKEQLMVWVMAIYQKLFQPLIEKGFIK</sequence>
<evidence type="ECO:0000313" key="7">
    <source>
        <dbReference type="Proteomes" id="UP000076276"/>
    </source>
</evidence>
<dbReference type="OrthoDB" id="9801622at2"/>
<dbReference type="RefSeq" id="WP_067668898.1">
    <property type="nucleotide sequence ID" value="NZ_CBCSIK010000002.1"/>
</dbReference>
<dbReference type="CDD" id="cd03385">
    <property type="entry name" value="PAP2_BcrC_like"/>
    <property type="match status" value="1"/>
</dbReference>
<comment type="catalytic activity">
    <reaction evidence="3">
        <text>di-trans,octa-cis-undecaprenyl diphosphate + H2O = di-trans,octa-cis-undecaprenyl phosphate + phosphate + H(+)</text>
        <dbReference type="Rhea" id="RHEA:28094"/>
        <dbReference type="ChEBI" id="CHEBI:15377"/>
        <dbReference type="ChEBI" id="CHEBI:15378"/>
        <dbReference type="ChEBI" id="CHEBI:43474"/>
        <dbReference type="ChEBI" id="CHEBI:58405"/>
        <dbReference type="ChEBI" id="CHEBI:60392"/>
        <dbReference type="EC" id="3.6.1.27"/>
    </reaction>
</comment>
<feature type="transmembrane region" description="Helical" evidence="4">
    <location>
        <begin position="27"/>
        <end position="49"/>
    </location>
</feature>
<evidence type="ECO:0000256" key="1">
    <source>
        <dbReference type="ARBA" id="ARBA00012374"/>
    </source>
</evidence>
<dbReference type="AlphaFoldDB" id="A0A151Y212"/>
<feature type="transmembrane region" description="Helical" evidence="4">
    <location>
        <begin position="61"/>
        <end position="82"/>
    </location>
</feature>
<evidence type="ECO:0000256" key="2">
    <source>
        <dbReference type="ARBA" id="ARBA00032707"/>
    </source>
</evidence>
<feature type="transmembrane region" description="Helical" evidence="4">
    <location>
        <begin position="151"/>
        <end position="169"/>
    </location>
</feature>
<dbReference type="STRING" id="1806892.AZH43_12310"/>
<organism evidence="6 7">
    <name type="scientific">Acinetobacter pragensis</name>
    <dbReference type="NCBI Taxonomy" id="1806892"/>
    <lineage>
        <taxon>Bacteria</taxon>
        <taxon>Pseudomonadati</taxon>
        <taxon>Pseudomonadota</taxon>
        <taxon>Gammaproteobacteria</taxon>
        <taxon>Moraxellales</taxon>
        <taxon>Moraxellaceae</taxon>
        <taxon>Acinetobacter</taxon>
    </lineage>
</organism>
<feature type="domain" description="Phosphatidic acid phosphatase type 2/haloperoxidase" evidence="5">
    <location>
        <begin position="57"/>
        <end position="166"/>
    </location>
</feature>
<dbReference type="SMART" id="SM00014">
    <property type="entry name" value="acidPPc"/>
    <property type="match status" value="1"/>
</dbReference>
<protein>
    <recommendedName>
        <fullName evidence="1">undecaprenyl-diphosphate phosphatase</fullName>
        <ecNumber evidence="1">3.6.1.27</ecNumber>
    </recommendedName>
    <alternativeName>
        <fullName evidence="2">Undecaprenyl pyrophosphate phosphatase</fullName>
    </alternativeName>
</protein>
<reference evidence="6 7" key="1">
    <citation type="submission" date="2016-03" db="EMBL/GenBank/DDBJ databases">
        <title>Acinetobacter genomospecies 28 strain ANC 4149.</title>
        <authorList>
            <person name="Radolfova-Krizova L."/>
            <person name="Nemec A."/>
        </authorList>
    </citation>
    <scope>NUCLEOTIDE SEQUENCE [LARGE SCALE GENOMIC DNA]</scope>
    <source>
        <strain evidence="6 7">ANC 4149</strain>
    </source>
</reference>
<dbReference type="InterPro" id="IPR000326">
    <property type="entry name" value="PAP2/HPO"/>
</dbReference>
<dbReference type="EC" id="3.6.1.27" evidence="1"/>
<dbReference type="Pfam" id="PF01569">
    <property type="entry name" value="PAP2"/>
    <property type="match status" value="1"/>
</dbReference>
<dbReference type="PANTHER" id="PTHR14969:SF13">
    <property type="entry name" value="AT30094P"/>
    <property type="match status" value="1"/>
</dbReference>